<dbReference type="PRINTS" id="PR00081">
    <property type="entry name" value="GDHRDH"/>
</dbReference>
<dbReference type="EMBL" id="VHSH01000003">
    <property type="protein sequence ID" value="TQV80676.1"/>
    <property type="molecule type" value="Genomic_DNA"/>
</dbReference>
<organism evidence="4 5">
    <name type="scientific">Denitrobaculum tricleocarpae</name>
    <dbReference type="NCBI Taxonomy" id="2591009"/>
    <lineage>
        <taxon>Bacteria</taxon>
        <taxon>Pseudomonadati</taxon>
        <taxon>Pseudomonadota</taxon>
        <taxon>Alphaproteobacteria</taxon>
        <taxon>Rhodospirillales</taxon>
        <taxon>Rhodospirillaceae</taxon>
        <taxon>Denitrobaculum</taxon>
    </lineage>
</organism>
<reference evidence="4 5" key="1">
    <citation type="submission" date="2019-06" db="EMBL/GenBank/DDBJ databases">
        <title>Whole genome sequence for Rhodospirillaceae sp. R148.</title>
        <authorList>
            <person name="Wang G."/>
        </authorList>
    </citation>
    <scope>NUCLEOTIDE SEQUENCE [LARGE SCALE GENOMIC DNA]</scope>
    <source>
        <strain evidence="4 5">R148</strain>
    </source>
</reference>
<dbReference type="PROSITE" id="PS00061">
    <property type="entry name" value="ADH_SHORT"/>
    <property type="match status" value="1"/>
</dbReference>
<evidence type="ECO:0000256" key="1">
    <source>
        <dbReference type="ARBA" id="ARBA00006484"/>
    </source>
</evidence>
<dbReference type="AlphaFoldDB" id="A0A545TTZ0"/>
<dbReference type="OrthoDB" id="335726at2"/>
<dbReference type="RefSeq" id="WP_142896390.1">
    <property type="nucleotide sequence ID" value="NZ_ML660054.1"/>
</dbReference>
<evidence type="ECO:0000256" key="2">
    <source>
        <dbReference type="ARBA" id="ARBA00023002"/>
    </source>
</evidence>
<dbReference type="SUPFAM" id="SSF51735">
    <property type="entry name" value="NAD(P)-binding Rossmann-fold domains"/>
    <property type="match status" value="1"/>
</dbReference>
<dbReference type="InterPro" id="IPR002347">
    <property type="entry name" value="SDR_fam"/>
</dbReference>
<gene>
    <name evidence="4" type="ORF">FKG95_11000</name>
</gene>
<dbReference type="Proteomes" id="UP000315252">
    <property type="component" value="Unassembled WGS sequence"/>
</dbReference>
<dbReference type="PANTHER" id="PTHR44196:SF1">
    <property type="entry name" value="DEHYDROGENASE_REDUCTASE SDR FAMILY MEMBER 7B"/>
    <property type="match status" value="1"/>
</dbReference>
<keyword evidence="5" id="KW-1185">Reference proteome</keyword>
<evidence type="ECO:0000259" key="3">
    <source>
        <dbReference type="SMART" id="SM00822"/>
    </source>
</evidence>
<dbReference type="Pfam" id="PF00106">
    <property type="entry name" value="adh_short"/>
    <property type="match status" value="1"/>
</dbReference>
<dbReference type="PANTHER" id="PTHR44196">
    <property type="entry name" value="DEHYDROGENASE/REDUCTASE SDR FAMILY MEMBER 7B"/>
    <property type="match status" value="1"/>
</dbReference>
<protein>
    <submittedName>
        <fullName evidence="4">SDR family NAD(P)-dependent oxidoreductase</fullName>
    </submittedName>
</protein>
<sequence length="253" mass="27048">MQNPKSILITGASSGIGEALARQYAASGVHLALTGRDSERLEAVASACRQAGADVTTCLVDVQDRDELSAWTREVDATAPLDLVIANAGVSAGTGRAGETAEQTKRIMAVNVDGVFNTILPAVEQMKNRRSGQVAIMSSLAGFRGFPGAPAYCASKAAVRLWGESLRGELFAQGIGVSVICPGFVRSRMTAVNEFPMPFLMDADRAARIIQRGLSKNRPRIAFPLRLYAVVWTLALLPSVLIDPILRRLPQKN</sequence>
<name>A0A545TTZ0_9PROT</name>
<dbReference type="GO" id="GO:0016491">
    <property type="term" value="F:oxidoreductase activity"/>
    <property type="evidence" value="ECO:0007669"/>
    <property type="project" value="UniProtKB-KW"/>
</dbReference>
<dbReference type="GO" id="GO:0016020">
    <property type="term" value="C:membrane"/>
    <property type="evidence" value="ECO:0007669"/>
    <property type="project" value="TreeGrafter"/>
</dbReference>
<keyword evidence="2" id="KW-0560">Oxidoreductase</keyword>
<accession>A0A545TTZ0</accession>
<comment type="caution">
    <text evidence="4">The sequence shown here is derived from an EMBL/GenBank/DDBJ whole genome shotgun (WGS) entry which is preliminary data.</text>
</comment>
<evidence type="ECO:0000313" key="4">
    <source>
        <dbReference type="EMBL" id="TQV80676.1"/>
    </source>
</evidence>
<dbReference type="Gene3D" id="3.40.50.720">
    <property type="entry name" value="NAD(P)-binding Rossmann-like Domain"/>
    <property type="match status" value="1"/>
</dbReference>
<dbReference type="InterPro" id="IPR020904">
    <property type="entry name" value="Sc_DH/Rdtase_CS"/>
</dbReference>
<dbReference type="InterPro" id="IPR057326">
    <property type="entry name" value="KR_dom"/>
</dbReference>
<proteinExistence type="inferred from homology"/>
<feature type="domain" description="Ketoreductase" evidence="3">
    <location>
        <begin position="5"/>
        <end position="188"/>
    </location>
</feature>
<evidence type="ECO:0000313" key="5">
    <source>
        <dbReference type="Proteomes" id="UP000315252"/>
    </source>
</evidence>
<dbReference type="SMART" id="SM00822">
    <property type="entry name" value="PKS_KR"/>
    <property type="match status" value="1"/>
</dbReference>
<dbReference type="InterPro" id="IPR036291">
    <property type="entry name" value="NAD(P)-bd_dom_sf"/>
</dbReference>
<comment type="similarity">
    <text evidence="1">Belongs to the short-chain dehydrogenases/reductases (SDR) family.</text>
</comment>